<evidence type="ECO:0000256" key="1">
    <source>
        <dbReference type="ARBA" id="ARBA00022553"/>
    </source>
</evidence>
<evidence type="ECO:0000256" key="5">
    <source>
        <dbReference type="ARBA" id="ARBA00023163"/>
    </source>
</evidence>
<evidence type="ECO:0000256" key="3">
    <source>
        <dbReference type="ARBA" id="ARBA00023015"/>
    </source>
</evidence>
<organism evidence="10 11">
    <name type="scientific">Novilysobacter avium</name>
    <dbReference type="NCBI Taxonomy" id="2781023"/>
    <lineage>
        <taxon>Bacteria</taxon>
        <taxon>Pseudomonadati</taxon>
        <taxon>Pseudomonadota</taxon>
        <taxon>Gammaproteobacteria</taxon>
        <taxon>Lysobacterales</taxon>
        <taxon>Lysobacteraceae</taxon>
        <taxon>Novilysobacter</taxon>
    </lineage>
</organism>
<dbReference type="PANTHER" id="PTHR48111:SF4">
    <property type="entry name" value="DNA-BINDING DUAL TRANSCRIPTIONAL REGULATOR OMPR"/>
    <property type="match status" value="1"/>
</dbReference>
<dbReference type="SMART" id="SM00862">
    <property type="entry name" value="Trans_reg_C"/>
    <property type="match status" value="1"/>
</dbReference>
<dbReference type="CDD" id="cd17574">
    <property type="entry name" value="REC_OmpR"/>
    <property type="match status" value="1"/>
</dbReference>
<dbReference type="Gene3D" id="6.10.250.690">
    <property type="match status" value="1"/>
</dbReference>
<dbReference type="Gene3D" id="1.10.10.10">
    <property type="entry name" value="Winged helix-like DNA-binding domain superfamily/Winged helix DNA-binding domain"/>
    <property type="match status" value="1"/>
</dbReference>
<evidence type="ECO:0000259" key="8">
    <source>
        <dbReference type="PROSITE" id="PS50110"/>
    </source>
</evidence>
<dbReference type="Pfam" id="PF00072">
    <property type="entry name" value="Response_reg"/>
    <property type="match status" value="1"/>
</dbReference>
<evidence type="ECO:0000256" key="4">
    <source>
        <dbReference type="ARBA" id="ARBA00023125"/>
    </source>
</evidence>
<dbReference type="CDD" id="cd00383">
    <property type="entry name" value="trans_reg_C"/>
    <property type="match status" value="1"/>
</dbReference>
<dbReference type="InterPro" id="IPR036388">
    <property type="entry name" value="WH-like_DNA-bd_sf"/>
</dbReference>
<dbReference type="EMBL" id="CP063657">
    <property type="protein sequence ID" value="QOW21710.1"/>
    <property type="molecule type" value="Genomic_DNA"/>
</dbReference>
<dbReference type="InterPro" id="IPR016032">
    <property type="entry name" value="Sig_transdc_resp-reg_C-effctor"/>
</dbReference>
<feature type="modified residue" description="4-aspartylphosphate" evidence="6">
    <location>
        <position position="58"/>
    </location>
</feature>
<keyword evidence="1 6" id="KW-0597">Phosphoprotein</keyword>
<evidence type="ECO:0000259" key="9">
    <source>
        <dbReference type="PROSITE" id="PS51755"/>
    </source>
</evidence>
<dbReference type="InterPro" id="IPR039420">
    <property type="entry name" value="WalR-like"/>
</dbReference>
<feature type="domain" description="OmpR/PhoB-type" evidence="9">
    <location>
        <begin position="135"/>
        <end position="237"/>
    </location>
</feature>
<dbReference type="RefSeq" id="WP_194034271.1">
    <property type="nucleotide sequence ID" value="NZ_CP063657.1"/>
</dbReference>
<dbReference type="Gene3D" id="3.40.50.2300">
    <property type="match status" value="1"/>
</dbReference>
<keyword evidence="4 7" id="KW-0238">DNA-binding</keyword>
<evidence type="ECO:0000256" key="7">
    <source>
        <dbReference type="PROSITE-ProRule" id="PRU01091"/>
    </source>
</evidence>
<evidence type="ECO:0000256" key="6">
    <source>
        <dbReference type="PROSITE-ProRule" id="PRU00169"/>
    </source>
</evidence>
<dbReference type="PROSITE" id="PS50110">
    <property type="entry name" value="RESPONSE_REGULATORY"/>
    <property type="match status" value="1"/>
</dbReference>
<gene>
    <name evidence="10" type="ORF">INQ42_10805</name>
</gene>
<dbReference type="PANTHER" id="PTHR48111">
    <property type="entry name" value="REGULATOR OF RPOS"/>
    <property type="match status" value="1"/>
</dbReference>
<accession>A0A7S6ZU54</accession>
<reference evidence="10 11" key="1">
    <citation type="submission" date="2020-10" db="EMBL/GenBank/DDBJ databases">
        <title>complete genome sequencing of Lysobacter sp. H23M41.</title>
        <authorList>
            <person name="Bae J.-W."/>
            <person name="Lee S.-Y."/>
        </authorList>
    </citation>
    <scope>NUCLEOTIDE SEQUENCE [LARGE SCALE GENOMIC DNA]</scope>
    <source>
        <strain evidence="10 11">H23M41</strain>
    </source>
</reference>
<dbReference type="Proteomes" id="UP000593932">
    <property type="component" value="Chromosome"/>
</dbReference>
<feature type="DNA-binding region" description="OmpR/PhoB-type" evidence="7">
    <location>
        <begin position="135"/>
        <end position="237"/>
    </location>
</feature>
<feature type="domain" description="Response regulatory" evidence="8">
    <location>
        <begin position="8"/>
        <end position="122"/>
    </location>
</feature>
<evidence type="ECO:0000313" key="11">
    <source>
        <dbReference type="Proteomes" id="UP000593932"/>
    </source>
</evidence>
<keyword evidence="11" id="KW-1185">Reference proteome</keyword>
<dbReference type="InterPro" id="IPR001867">
    <property type="entry name" value="OmpR/PhoB-type_DNA-bd"/>
</dbReference>
<dbReference type="SUPFAM" id="SSF52172">
    <property type="entry name" value="CheY-like"/>
    <property type="match status" value="1"/>
</dbReference>
<dbReference type="Pfam" id="PF00486">
    <property type="entry name" value="Trans_reg_C"/>
    <property type="match status" value="1"/>
</dbReference>
<dbReference type="InterPro" id="IPR001789">
    <property type="entry name" value="Sig_transdc_resp-reg_receiver"/>
</dbReference>
<protein>
    <submittedName>
        <fullName evidence="10">Response regulator transcription factor</fullName>
    </submittedName>
</protein>
<dbReference type="SUPFAM" id="SSF46894">
    <property type="entry name" value="C-terminal effector domain of the bipartite response regulators"/>
    <property type="match status" value="1"/>
</dbReference>
<evidence type="ECO:0000313" key="10">
    <source>
        <dbReference type="EMBL" id="QOW21710.1"/>
    </source>
</evidence>
<keyword evidence="3" id="KW-0805">Transcription regulation</keyword>
<keyword evidence="2" id="KW-0902">Two-component regulatory system</keyword>
<proteinExistence type="predicted"/>
<dbReference type="InterPro" id="IPR011006">
    <property type="entry name" value="CheY-like_superfamily"/>
</dbReference>
<dbReference type="SMART" id="SM00448">
    <property type="entry name" value="REC"/>
    <property type="match status" value="1"/>
</dbReference>
<sequence>MALGDGPWVMVVEDDNELREVILAPVLANAGFNVATAPSALEMYRAMVGREFDFFVLDVGLPDEDGFSIVTHLRGLTRAGLVLLTGRASSSDKVRGLDGGADAYLTKPVDPTVLVATLRSIGRRAASDGARPADIESKQHADGWTFDLDRWRLLAPGGGTVKLSVAERELLALLVGAAGEVVPRKRILDSLASKIAGFEEERLEMLIFRLRRKANTAAAGRELPIHTVRGVGYVLAS</sequence>
<keyword evidence="5" id="KW-0804">Transcription</keyword>
<dbReference type="PROSITE" id="PS51755">
    <property type="entry name" value="OMPR_PHOB"/>
    <property type="match status" value="1"/>
</dbReference>
<evidence type="ECO:0000256" key="2">
    <source>
        <dbReference type="ARBA" id="ARBA00023012"/>
    </source>
</evidence>
<name>A0A7S6ZU54_9GAMM</name>